<dbReference type="PANTHER" id="PTHR30204:SF58">
    <property type="entry name" value="HTH-TYPE TRANSCRIPTIONAL REGULATOR YFMP"/>
    <property type="match status" value="1"/>
</dbReference>
<reference evidence="3 4" key="1">
    <citation type="journal article" date="2016" name="Nat. Commun.">
        <title>Thousands of microbial genomes shed light on interconnected biogeochemical processes in an aquifer system.</title>
        <authorList>
            <person name="Anantharaman K."/>
            <person name="Brown C.T."/>
            <person name="Hug L.A."/>
            <person name="Sharon I."/>
            <person name="Castelle C.J."/>
            <person name="Probst A.J."/>
            <person name="Thomas B.C."/>
            <person name="Singh A."/>
            <person name="Wilkins M.J."/>
            <person name="Karaoz U."/>
            <person name="Brodie E.L."/>
            <person name="Williams K.H."/>
            <person name="Hubbard S.S."/>
            <person name="Banfield J.F."/>
        </authorList>
    </citation>
    <scope>NUCLEOTIDE SEQUENCE [LARGE SCALE GENOMIC DNA]</scope>
</reference>
<dbReference type="AlphaFoldDB" id="A0A1F4T710"/>
<protein>
    <recommendedName>
        <fullName evidence="2">HTH merR-type domain-containing protein</fullName>
    </recommendedName>
</protein>
<dbReference type="InterPro" id="IPR009061">
    <property type="entry name" value="DNA-bd_dom_put_sf"/>
</dbReference>
<evidence type="ECO:0000256" key="1">
    <source>
        <dbReference type="ARBA" id="ARBA00023125"/>
    </source>
</evidence>
<evidence type="ECO:0000313" key="3">
    <source>
        <dbReference type="EMBL" id="OGC28532.1"/>
    </source>
</evidence>
<proteinExistence type="predicted"/>
<dbReference type="GO" id="GO:0003700">
    <property type="term" value="F:DNA-binding transcription factor activity"/>
    <property type="evidence" value="ECO:0007669"/>
    <property type="project" value="InterPro"/>
</dbReference>
<evidence type="ECO:0000259" key="2">
    <source>
        <dbReference type="PROSITE" id="PS50937"/>
    </source>
</evidence>
<comment type="caution">
    <text evidence="3">The sequence shown here is derived from an EMBL/GenBank/DDBJ whole genome shotgun (WGS) entry which is preliminary data.</text>
</comment>
<dbReference type="PANTHER" id="PTHR30204">
    <property type="entry name" value="REDOX-CYCLING DRUG-SENSING TRANSCRIPTIONAL ACTIVATOR SOXR"/>
    <property type="match status" value="1"/>
</dbReference>
<dbReference type="SUPFAM" id="SSF46955">
    <property type="entry name" value="Putative DNA-binding domain"/>
    <property type="match status" value="1"/>
</dbReference>
<feature type="domain" description="HTH merR-type" evidence="2">
    <location>
        <begin position="12"/>
        <end position="81"/>
    </location>
</feature>
<dbReference type="GO" id="GO:0003677">
    <property type="term" value="F:DNA binding"/>
    <property type="evidence" value="ECO:0007669"/>
    <property type="project" value="UniProtKB-KW"/>
</dbReference>
<dbReference type="SMART" id="SM00422">
    <property type="entry name" value="HTH_MERR"/>
    <property type="match status" value="1"/>
</dbReference>
<sequence length="98" mass="11409">MHRWLHDSEKPVYTIHVAAELIGCHPRTLRIYEEEGLINPKRTPKNYRLYSQNDLALVRKIANLIDEMNLTLSGVKALFTVAESFNIEIDKMFDELLP</sequence>
<accession>A0A1F4T710</accession>
<dbReference type="Gene3D" id="1.10.1660.10">
    <property type="match status" value="1"/>
</dbReference>
<gene>
    <name evidence="3" type="ORF">A3K49_06160</name>
</gene>
<name>A0A1F4T710_UNCSA</name>
<dbReference type="PROSITE" id="PS50937">
    <property type="entry name" value="HTH_MERR_2"/>
    <property type="match status" value="1"/>
</dbReference>
<keyword evidence="1" id="KW-0238">DNA-binding</keyword>
<organism evidence="3 4">
    <name type="scientific">candidate division WOR-1 bacterium RIFOXYC12_FULL_54_18</name>
    <dbReference type="NCBI Taxonomy" id="1802584"/>
    <lineage>
        <taxon>Bacteria</taxon>
        <taxon>Bacillati</taxon>
        <taxon>Saganbacteria</taxon>
    </lineage>
</organism>
<dbReference type="InterPro" id="IPR047057">
    <property type="entry name" value="MerR_fam"/>
</dbReference>
<dbReference type="EMBL" id="MEUG01000001">
    <property type="protein sequence ID" value="OGC28532.1"/>
    <property type="molecule type" value="Genomic_DNA"/>
</dbReference>
<dbReference type="Proteomes" id="UP000178602">
    <property type="component" value="Unassembled WGS sequence"/>
</dbReference>
<dbReference type="Pfam" id="PF13411">
    <property type="entry name" value="MerR_1"/>
    <property type="match status" value="1"/>
</dbReference>
<dbReference type="InterPro" id="IPR000551">
    <property type="entry name" value="MerR-type_HTH_dom"/>
</dbReference>
<evidence type="ECO:0000313" key="4">
    <source>
        <dbReference type="Proteomes" id="UP000178602"/>
    </source>
</evidence>